<dbReference type="GO" id="GO:0046872">
    <property type="term" value="F:metal ion binding"/>
    <property type="evidence" value="ECO:0007669"/>
    <property type="project" value="UniProtKB-KW"/>
</dbReference>
<dbReference type="Gene3D" id="2.160.20.10">
    <property type="entry name" value="Single-stranded right-handed beta-helix, Pectin lyase-like"/>
    <property type="match status" value="1"/>
</dbReference>
<gene>
    <name evidence="6" type="ORF">FEM03_23290</name>
</gene>
<comment type="caution">
    <text evidence="6">The sequence shown here is derived from an EMBL/GenBank/DDBJ whole genome shotgun (WGS) entry which is preliminary data.</text>
</comment>
<accession>A0A5R8K7L3</accession>
<dbReference type="PANTHER" id="PTHR42970:SF1">
    <property type="entry name" value="PECTATE LYASE C-RELATED"/>
    <property type="match status" value="1"/>
</dbReference>
<dbReference type="GO" id="GO:0016829">
    <property type="term" value="F:lyase activity"/>
    <property type="evidence" value="ECO:0007669"/>
    <property type="project" value="UniProtKB-KW"/>
</dbReference>
<protein>
    <submittedName>
        <fullName evidence="6">Pectate lyase</fullName>
    </submittedName>
</protein>
<dbReference type="InterPro" id="IPR052063">
    <property type="entry name" value="Polysaccharide_Lyase_1"/>
</dbReference>
<dbReference type="InterPro" id="IPR011050">
    <property type="entry name" value="Pectin_lyase_fold/virulence"/>
</dbReference>
<dbReference type="AlphaFoldDB" id="A0A5R8K7L3"/>
<proteinExistence type="predicted"/>
<feature type="region of interest" description="Disordered" evidence="4">
    <location>
        <begin position="383"/>
        <end position="417"/>
    </location>
</feature>
<evidence type="ECO:0000256" key="4">
    <source>
        <dbReference type="SAM" id="MobiDB-lite"/>
    </source>
</evidence>
<keyword evidence="1" id="KW-0479">Metal-binding</keyword>
<keyword evidence="3 6" id="KW-0456">Lyase</keyword>
<evidence type="ECO:0000313" key="7">
    <source>
        <dbReference type="Proteomes" id="UP000306196"/>
    </source>
</evidence>
<dbReference type="InterPro" id="IPR002022">
    <property type="entry name" value="Pec_lyase"/>
</dbReference>
<feature type="domain" description="Pectate lyase" evidence="5">
    <location>
        <begin position="102"/>
        <end position="252"/>
    </location>
</feature>
<evidence type="ECO:0000256" key="1">
    <source>
        <dbReference type="ARBA" id="ARBA00022723"/>
    </source>
</evidence>
<keyword evidence="7" id="KW-1185">Reference proteome</keyword>
<keyword evidence="2" id="KW-0325">Glycoprotein</keyword>
<evidence type="ECO:0000313" key="6">
    <source>
        <dbReference type="EMBL" id="TLD68330.1"/>
    </source>
</evidence>
<evidence type="ECO:0000256" key="2">
    <source>
        <dbReference type="ARBA" id="ARBA00023180"/>
    </source>
</evidence>
<dbReference type="EMBL" id="VAUV01000027">
    <property type="protein sequence ID" value="TLD68330.1"/>
    <property type="molecule type" value="Genomic_DNA"/>
</dbReference>
<sequence>MVRLFFVAVVWLMFGHLELSAFPGAVGFGEVTQGGRGGVLVKVTNLNASGKGSLAAALAMRGKRIVVFEVGGVIDLRGRSLKISQSQVTVAGQTAPSPGITLIRGGLSVEANDVIVRHLRVRSGSLGRKKGSGWEIDAIGMNGAARVIIDQCSVSWATDENLSASGPRFQGKTLRDWRRNTSRQVTISNCIIAEALSDSTHKKGEHSKGTLIHDNTSDIAIVGNLYASNVDRNPLAKGGVQAVIVNNWISNPQRRAVHHSLNPKEWRGHKLETSELVVVGNVLEHGRDTDPNLALFENSPGSPLRLFFKDNLAYDRENRRKPLLKEEGAMMADEPGLWPGKFKAIPVGQVRDSVSANAGARPWDRDSVDERIVKEAMDRTGRIIDRESEVGGYPKMKSRQKAFNPDEWNMETMEPKR</sequence>
<evidence type="ECO:0000256" key="3">
    <source>
        <dbReference type="ARBA" id="ARBA00023239"/>
    </source>
</evidence>
<dbReference type="InterPro" id="IPR012334">
    <property type="entry name" value="Pectin_lyas_fold"/>
</dbReference>
<reference evidence="6 7" key="1">
    <citation type="submission" date="2019-05" db="EMBL/GenBank/DDBJ databases">
        <title>Verrucobacter flavum gen. nov., sp. nov. a new member of the family Verrucomicrobiaceae.</title>
        <authorList>
            <person name="Szuroczki S."/>
            <person name="Abbaszade G."/>
            <person name="Szabo A."/>
            <person name="Felfoldi T."/>
            <person name="Schumann P."/>
            <person name="Boka K."/>
            <person name="Keki Z."/>
            <person name="Toumi M."/>
            <person name="Toth E."/>
        </authorList>
    </citation>
    <scope>NUCLEOTIDE SEQUENCE [LARGE SCALE GENOMIC DNA]</scope>
    <source>
        <strain evidence="6 7">MG-N-17</strain>
    </source>
</reference>
<dbReference type="PANTHER" id="PTHR42970">
    <property type="entry name" value="PECTATE LYASE C-RELATED"/>
    <property type="match status" value="1"/>
</dbReference>
<evidence type="ECO:0000259" key="5">
    <source>
        <dbReference type="Pfam" id="PF00544"/>
    </source>
</evidence>
<dbReference type="Pfam" id="PF00544">
    <property type="entry name" value="Pectate_lyase_4"/>
    <property type="match status" value="1"/>
</dbReference>
<dbReference type="SUPFAM" id="SSF51126">
    <property type="entry name" value="Pectin lyase-like"/>
    <property type="match status" value="1"/>
</dbReference>
<dbReference type="Proteomes" id="UP000306196">
    <property type="component" value="Unassembled WGS sequence"/>
</dbReference>
<organism evidence="6 7">
    <name type="scientific">Phragmitibacter flavus</name>
    <dbReference type="NCBI Taxonomy" id="2576071"/>
    <lineage>
        <taxon>Bacteria</taxon>
        <taxon>Pseudomonadati</taxon>
        <taxon>Verrucomicrobiota</taxon>
        <taxon>Verrucomicrobiia</taxon>
        <taxon>Verrucomicrobiales</taxon>
        <taxon>Verrucomicrobiaceae</taxon>
        <taxon>Phragmitibacter</taxon>
    </lineage>
</organism>
<name>A0A5R8K7L3_9BACT</name>